<keyword evidence="2 4" id="KW-0560">Oxidoreductase</keyword>
<dbReference type="SUPFAM" id="SSF52283">
    <property type="entry name" value="Formate/glycerate dehydrogenase catalytic domain-like"/>
    <property type="match status" value="1"/>
</dbReference>
<protein>
    <submittedName>
        <fullName evidence="7">NAD(P)-binding domain-containing protein</fullName>
    </submittedName>
</protein>
<dbReference type="EMBL" id="DVNA01000169">
    <property type="protein sequence ID" value="HIU55643.1"/>
    <property type="molecule type" value="Genomic_DNA"/>
</dbReference>
<accession>A0A9D1SDI9</accession>
<dbReference type="PROSITE" id="PS00670">
    <property type="entry name" value="D_2_HYDROXYACID_DH_2"/>
    <property type="match status" value="1"/>
</dbReference>
<dbReference type="PANTHER" id="PTHR10996">
    <property type="entry name" value="2-HYDROXYACID DEHYDROGENASE-RELATED"/>
    <property type="match status" value="1"/>
</dbReference>
<keyword evidence="3" id="KW-0520">NAD</keyword>
<evidence type="ECO:0000256" key="2">
    <source>
        <dbReference type="ARBA" id="ARBA00023002"/>
    </source>
</evidence>
<evidence type="ECO:0000256" key="3">
    <source>
        <dbReference type="ARBA" id="ARBA00023027"/>
    </source>
</evidence>
<dbReference type="InterPro" id="IPR006140">
    <property type="entry name" value="D-isomer_DH_NAD-bd"/>
</dbReference>
<comment type="similarity">
    <text evidence="1 4">Belongs to the D-isomer specific 2-hydroxyacid dehydrogenase family.</text>
</comment>
<dbReference type="InterPro" id="IPR029752">
    <property type="entry name" value="D-isomer_DH_CS1"/>
</dbReference>
<dbReference type="PROSITE" id="PS00671">
    <property type="entry name" value="D_2_HYDROXYACID_DH_3"/>
    <property type="match status" value="1"/>
</dbReference>
<evidence type="ECO:0000259" key="6">
    <source>
        <dbReference type="Pfam" id="PF02826"/>
    </source>
</evidence>
<dbReference type="SUPFAM" id="SSF51735">
    <property type="entry name" value="NAD(P)-binding Rossmann-fold domains"/>
    <property type="match status" value="1"/>
</dbReference>
<dbReference type="GO" id="GO:0051287">
    <property type="term" value="F:NAD binding"/>
    <property type="evidence" value="ECO:0007669"/>
    <property type="project" value="InterPro"/>
</dbReference>
<proteinExistence type="inferred from homology"/>
<dbReference type="InterPro" id="IPR029753">
    <property type="entry name" value="D-isomer_DH_CS"/>
</dbReference>
<dbReference type="InterPro" id="IPR050223">
    <property type="entry name" value="D-isomer_2-hydroxyacid_DH"/>
</dbReference>
<evidence type="ECO:0000259" key="5">
    <source>
        <dbReference type="Pfam" id="PF00389"/>
    </source>
</evidence>
<evidence type="ECO:0000256" key="4">
    <source>
        <dbReference type="RuleBase" id="RU003719"/>
    </source>
</evidence>
<gene>
    <name evidence="7" type="ORF">IAB03_07565</name>
</gene>
<evidence type="ECO:0000313" key="7">
    <source>
        <dbReference type="EMBL" id="HIU55643.1"/>
    </source>
</evidence>
<feature type="domain" description="D-isomer specific 2-hydroxyacid dehydrogenase NAD-binding" evidence="6">
    <location>
        <begin position="109"/>
        <end position="287"/>
    </location>
</feature>
<dbReference type="FunFam" id="3.40.50.720:FF:000203">
    <property type="entry name" value="D-3-phosphoglycerate dehydrogenase (SerA)"/>
    <property type="match status" value="1"/>
</dbReference>
<feature type="domain" description="D-isomer specific 2-hydroxyacid dehydrogenase catalytic" evidence="5">
    <location>
        <begin position="22"/>
        <end position="319"/>
    </location>
</feature>
<reference evidence="7" key="1">
    <citation type="submission" date="2020-10" db="EMBL/GenBank/DDBJ databases">
        <authorList>
            <person name="Gilroy R."/>
        </authorList>
    </citation>
    <scope>NUCLEOTIDE SEQUENCE</scope>
    <source>
        <strain evidence="7">CHK158-818</strain>
    </source>
</reference>
<dbReference type="GO" id="GO:0016618">
    <property type="term" value="F:hydroxypyruvate reductase [NAD(P)H] activity"/>
    <property type="evidence" value="ECO:0007669"/>
    <property type="project" value="TreeGrafter"/>
</dbReference>
<evidence type="ECO:0000313" key="8">
    <source>
        <dbReference type="Proteomes" id="UP000824112"/>
    </source>
</evidence>
<sequence>MKKVLITYNMFRQGYEELIAKYDVTLPPEGVESFTYDQVYEMIPEYDALLSMFNFPVNKKLMDHAGKLKIVSNYAVGYDNIDIPYATQKGIQVTNTPDPVTEPTADQAMGLLLAVSRRISEIDRRVRIPGAVKWGLLENLGHSLFGKTIGIIGMGRIGKALARRALASGMKVVYHNRHRLPEEEEAKYGARFLSLQELIRTADVVSLNAPHTDETFHLIGEPELRAMKPSAILINTARGPLVDEKALIRALQQKWIWGAGLDVFEFGDVISPEFFAMDNVVVNPHTGTQTYEVRNEMAAFAARNIINFFEGSGPVACVNRLER</sequence>
<organism evidence="7 8">
    <name type="scientific">Candidatus Gallibacteroides avistercoris</name>
    <dbReference type="NCBI Taxonomy" id="2840833"/>
    <lineage>
        <taxon>Bacteria</taxon>
        <taxon>Pseudomonadati</taxon>
        <taxon>Bacteroidota</taxon>
        <taxon>Bacteroidia</taxon>
        <taxon>Bacteroidales</taxon>
        <taxon>Bacteroidaceae</taxon>
        <taxon>Bacteroidaceae incertae sedis</taxon>
        <taxon>Candidatus Gallibacteroides</taxon>
    </lineage>
</organism>
<dbReference type="Gene3D" id="3.40.50.720">
    <property type="entry name" value="NAD(P)-binding Rossmann-like Domain"/>
    <property type="match status" value="2"/>
</dbReference>
<dbReference type="PANTHER" id="PTHR10996:SF283">
    <property type="entry name" value="GLYOXYLATE_HYDROXYPYRUVATE REDUCTASE B"/>
    <property type="match status" value="1"/>
</dbReference>
<dbReference type="Pfam" id="PF02826">
    <property type="entry name" value="2-Hacid_dh_C"/>
    <property type="match status" value="1"/>
</dbReference>
<dbReference type="Proteomes" id="UP000824112">
    <property type="component" value="Unassembled WGS sequence"/>
</dbReference>
<dbReference type="GO" id="GO:0030267">
    <property type="term" value="F:glyoxylate reductase (NADPH) activity"/>
    <property type="evidence" value="ECO:0007669"/>
    <property type="project" value="TreeGrafter"/>
</dbReference>
<dbReference type="AlphaFoldDB" id="A0A9D1SDI9"/>
<comment type="caution">
    <text evidence="7">The sequence shown here is derived from an EMBL/GenBank/DDBJ whole genome shotgun (WGS) entry which is preliminary data.</text>
</comment>
<name>A0A9D1SDI9_9BACT</name>
<dbReference type="GO" id="GO:0005829">
    <property type="term" value="C:cytosol"/>
    <property type="evidence" value="ECO:0007669"/>
    <property type="project" value="TreeGrafter"/>
</dbReference>
<dbReference type="PROSITE" id="PS00065">
    <property type="entry name" value="D_2_HYDROXYACID_DH_1"/>
    <property type="match status" value="1"/>
</dbReference>
<dbReference type="Pfam" id="PF00389">
    <property type="entry name" value="2-Hacid_dh"/>
    <property type="match status" value="1"/>
</dbReference>
<reference evidence="7" key="2">
    <citation type="journal article" date="2021" name="PeerJ">
        <title>Extensive microbial diversity within the chicken gut microbiome revealed by metagenomics and culture.</title>
        <authorList>
            <person name="Gilroy R."/>
            <person name="Ravi A."/>
            <person name="Getino M."/>
            <person name="Pursley I."/>
            <person name="Horton D.L."/>
            <person name="Alikhan N.F."/>
            <person name="Baker D."/>
            <person name="Gharbi K."/>
            <person name="Hall N."/>
            <person name="Watson M."/>
            <person name="Adriaenssens E.M."/>
            <person name="Foster-Nyarko E."/>
            <person name="Jarju S."/>
            <person name="Secka A."/>
            <person name="Antonio M."/>
            <person name="Oren A."/>
            <person name="Chaudhuri R.R."/>
            <person name="La Ragione R."/>
            <person name="Hildebrand F."/>
            <person name="Pallen M.J."/>
        </authorList>
    </citation>
    <scope>NUCLEOTIDE SEQUENCE</scope>
    <source>
        <strain evidence="7">CHK158-818</strain>
    </source>
</reference>
<dbReference type="InterPro" id="IPR036291">
    <property type="entry name" value="NAD(P)-bd_dom_sf"/>
</dbReference>
<dbReference type="InterPro" id="IPR006139">
    <property type="entry name" value="D-isomer_2_OHA_DH_cat_dom"/>
</dbReference>
<evidence type="ECO:0000256" key="1">
    <source>
        <dbReference type="ARBA" id="ARBA00005854"/>
    </source>
</evidence>